<dbReference type="SUPFAM" id="SSF51735">
    <property type="entry name" value="NAD(P)-binding Rossmann-fold domains"/>
    <property type="match status" value="1"/>
</dbReference>
<comment type="caution">
    <text evidence="2">The sequence shown here is derived from an EMBL/GenBank/DDBJ whole genome shotgun (WGS) entry which is preliminary data.</text>
</comment>
<dbReference type="AlphaFoldDB" id="A0A428MRV2"/>
<accession>A0A428MRV2</accession>
<dbReference type="PANTHER" id="PTHR43245:SF13">
    <property type="entry name" value="UDP-D-APIOSE_UDP-D-XYLOSE SYNTHASE 2"/>
    <property type="match status" value="1"/>
</dbReference>
<dbReference type="OrthoDB" id="9771073at2"/>
<dbReference type="InterPro" id="IPR036291">
    <property type="entry name" value="NAD(P)-bd_dom_sf"/>
</dbReference>
<dbReference type="Gene3D" id="3.90.25.10">
    <property type="entry name" value="UDP-galactose 4-epimerase, domain 1"/>
    <property type="match status" value="1"/>
</dbReference>
<gene>
    <name evidence="2" type="ORF">D7Z54_34160</name>
</gene>
<reference evidence="2 3" key="1">
    <citation type="submission" date="2018-10" db="EMBL/GenBank/DDBJ databases">
        <title>Draft genome sequence of Bacillus salarius IM0101, isolated from a hypersaline soil in Inner Mongolia, China.</title>
        <authorList>
            <person name="Yamprayoonswat W."/>
            <person name="Boonvisut S."/>
            <person name="Jumpathong W."/>
            <person name="Sittihan S."/>
            <person name="Ruangsuj P."/>
            <person name="Wanthongcharoen S."/>
            <person name="Thongpramul N."/>
            <person name="Pimmason S."/>
            <person name="Yu B."/>
            <person name="Yasawong M."/>
        </authorList>
    </citation>
    <scope>NUCLEOTIDE SEQUENCE [LARGE SCALE GENOMIC DNA]</scope>
    <source>
        <strain evidence="2 3">IM0101</strain>
    </source>
</reference>
<dbReference type="Pfam" id="PF01370">
    <property type="entry name" value="Epimerase"/>
    <property type="match status" value="1"/>
</dbReference>
<proteinExistence type="predicted"/>
<dbReference type="RefSeq" id="WP_125563542.1">
    <property type="nucleotide sequence ID" value="NZ_RBVX01000126.1"/>
</dbReference>
<organism evidence="2 3">
    <name type="scientific">Salibacterium salarium</name>
    <dbReference type="NCBI Taxonomy" id="284579"/>
    <lineage>
        <taxon>Bacteria</taxon>
        <taxon>Bacillati</taxon>
        <taxon>Bacillota</taxon>
        <taxon>Bacilli</taxon>
        <taxon>Bacillales</taxon>
        <taxon>Bacillaceae</taxon>
    </lineage>
</organism>
<protein>
    <submittedName>
        <fullName evidence="2">NAD-dependent epimerase/dehydratase family protein</fullName>
    </submittedName>
</protein>
<dbReference type="Proteomes" id="UP000275076">
    <property type="component" value="Unassembled WGS sequence"/>
</dbReference>
<feature type="non-terminal residue" evidence="2">
    <location>
        <position position="1"/>
    </location>
</feature>
<evidence type="ECO:0000313" key="3">
    <source>
        <dbReference type="Proteomes" id="UP000275076"/>
    </source>
</evidence>
<name>A0A428MRV2_9BACI</name>
<feature type="domain" description="NAD-dependent epimerase/dehydratase" evidence="1">
    <location>
        <begin position="1"/>
        <end position="95"/>
    </location>
</feature>
<sequence>SKYAGEHYCKAYYEVFGLETLSLRYFNVFGPKQDPDSEYSAVIPKFIHSILRDESPIIYGDGKQSRDFTYIDNVVSANISAANAPRLKGEAVNIGSGERIDLNHLVLKLNKIVGKEIKPTYEAERAGDVKHSLADITLAEKLIGYRPHVSFVEGLKRTSAWFEKKQ</sequence>
<keyword evidence="3" id="KW-1185">Reference proteome</keyword>
<evidence type="ECO:0000259" key="1">
    <source>
        <dbReference type="Pfam" id="PF01370"/>
    </source>
</evidence>
<dbReference type="EMBL" id="RBVX01000126">
    <property type="protein sequence ID" value="RSL28883.1"/>
    <property type="molecule type" value="Genomic_DNA"/>
</dbReference>
<evidence type="ECO:0000313" key="2">
    <source>
        <dbReference type="EMBL" id="RSL28883.1"/>
    </source>
</evidence>
<dbReference type="Gene3D" id="3.40.50.720">
    <property type="entry name" value="NAD(P)-binding Rossmann-like Domain"/>
    <property type="match status" value="1"/>
</dbReference>
<dbReference type="InterPro" id="IPR050177">
    <property type="entry name" value="Lipid_A_modif_metabolic_enz"/>
</dbReference>
<dbReference type="PRINTS" id="PR01713">
    <property type="entry name" value="NUCEPIMERASE"/>
</dbReference>
<dbReference type="InterPro" id="IPR001509">
    <property type="entry name" value="Epimerase_deHydtase"/>
</dbReference>
<dbReference type="PANTHER" id="PTHR43245">
    <property type="entry name" value="BIFUNCTIONAL POLYMYXIN RESISTANCE PROTEIN ARNA"/>
    <property type="match status" value="1"/>
</dbReference>